<feature type="coiled-coil region" evidence="1">
    <location>
        <begin position="96"/>
        <end position="151"/>
    </location>
</feature>
<dbReference type="STRING" id="1903179.BI347_21435"/>
<sequence length="154" mass="18505">MEPQGLRQSAPHAWQLAAPWEAKMQTFENIGITGFCEEKSHNPDKQFLLFNLYLQLNLAPPNEWKDFFLESRRIPRSQRWRKAWVEGDTLVVYCQPEELQQEIETLKQDIAAANQQYRQLRQLRAERNRLQEQLEQEEARERVLIRQLAQQLRF</sequence>
<dbReference type="EMBL" id="MKCS01000004">
    <property type="protein sequence ID" value="OHX10352.1"/>
    <property type="molecule type" value="Genomic_DNA"/>
</dbReference>
<name>A0A1S1WTZ1_9NEIS</name>
<keyword evidence="1" id="KW-0175">Coiled coil</keyword>
<accession>A0A1S1WTZ1</accession>
<organism evidence="2 3">
    <name type="scientific">Chromobacterium sphagni</name>
    <dbReference type="NCBI Taxonomy" id="1903179"/>
    <lineage>
        <taxon>Bacteria</taxon>
        <taxon>Pseudomonadati</taxon>
        <taxon>Pseudomonadota</taxon>
        <taxon>Betaproteobacteria</taxon>
        <taxon>Neisseriales</taxon>
        <taxon>Chromobacteriaceae</taxon>
        <taxon>Chromobacterium</taxon>
    </lineage>
</organism>
<evidence type="ECO:0000313" key="3">
    <source>
        <dbReference type="Proteomes" id="UP000180088"/>
    </source>
</evidence>
<evidence type="ECO:0000256" key="1">
    <source>
        <dbReference type="SAM" id="Coils"/>
    </source>
</evidence>
<evidence type="ECO:0000313" key="2">
    <source>
        <dbReference type="EMBL" id="OHX10352.1"/>
    </source>
</evidence>
<proteinExistence type="predicted"/>
<comment type="caution">
    <text evidence="2">The sequence shown here is derived from an EMBL/GenBank/DDBJ whole genome shotgun (WGS) entry which is preliminary data.</text>
</comment>
<gene>
    <name evidence="2" type="ORF">BI347_21435</name>
</gene>
<dbReference type="Proteomes" id="UP000180088">
    <property type="component" value="Unassembled WGS sequence"/>
</dbReference>
<reference evidence="2 3" key="1">
    <citation type="submission" date="2016-09" db="EMBL/GenBank/DDBJ databases">
        <title>Chromobacterium muskegensis sp. nov., an insecticidal bacterium isolated from Sphagnum bogs.</title>
        <authorList>
            <person name="Sparks M.E."/>
            <person name="Blackburn M.B."/>
            <person name="Gundersen-Rindal D.E."/>
            <person name="Mitchell A."/>
            <person name="Farrar R."/>
            <person name="Kuhar D."/>
        </authorList>
    </citation>
    <scope>NUCLEOTIDE SEQUENCE [LARGE SCALE GENOMIC DNA]</scope>
    <source>
        <strain evidence="2 3">37-2</strain>
    </source>
</reference>
<dbReference type="AlphaFoldDB" id="A0A1S1WTZ1"/>
<protein>
    <submittedName>
        <fullName evidence="2">Uncharacterized protein</fullName>
    </submittedName>
</protein>